<dbReference type="InterPro" id="IPR036188">
    <property type="entry name" value="FAD/NAD-bd_sf"/>
</dbReference>
<keyword evidence="6" id="KW-0676">Redox-active center</keyword>
<gene>
    <name evidence="8" type="ORF">ERX27_08800</name>
</gene>
<dbReference type="InterPro" id="IPR016156">
    <property type="entry name" value="FAD/NAD-linked_Rdtase_dimer_sf"/>
</dbReference>
<protein>
    <submittedName>
        <fullName evidence="8">Dehydrogenase</fullName>
    </submittedName>
</protein>
<evidence type="ECO:0000256" key="1">
    <source>
        <dbReference type="ARBA" id="ARBA00001974"/>
    </source>
</evidence>
<comment type="cofactor">
    <cofactor evidence="1">
        <name>FAD</name>
        <dbReference type="ChEBI" id="CHEBI:57692"/>
    </cofactor>
</comment>
<dbReference type="Pfam" id="PF00581">
    <property type="entry name" value="Rhodanese"/>
    <property type="match status" value="1"/>
</dbReference>
<name>A0A4R6BBM9_9STAP</name>
<dbReference type="InterPro" id="IPR023753">
    <property type="entry name" value="FAD/NAD-binding_dom"/>
</dbReference>
<comment type="caution">
    <text evidence="8">The sequence shown here is derived from an EMBL/GenBank/DDBJ whole genome shotgun (WGS) entry which is preliminary data.</text>
</comment>
<dbReference type="SUPFAM" id="SSF51905">
    <property type="entry name" value="FAD/NAD(P)-binding domain"/>
    <property type="match status" value="1"/>
</dbReference>
<dbReference type="PANTHER" id="PTHR43429:SF1">
    <property type="entry name" value="NAD(P)H SULFUR OXIDOREDUCTASE (COA-DEPENDENT)"/>
    <property type="match status" value="1"/>
</dbReference>
<dbReference type="Pfam" id="PF02852">
    <property type="entry name" value="Pyr_redox_dim"/>
    <property type="match status" value="1"/>
</dbReference>
<dbReference type="SUPFAM" id="SSF52821">
    <property type="entry name" value="Rhodanese/Cell cycle control phosphatase"/>
    <property type="match status" value="1"/>
</dbReference>
<evidence type="ECO:0000256" key="4">
    <source>
        <dbReference type="ARBA" id="ARBA00022827"/>
    </source>
</evidence>
<organism evidence="8 9">
    <name type="scientific">Macrococcus brunensis</name>
    <dbReference type="NCBI Taxonomy" id="198483"/>
    <lineage>
        <taxon>Bacteria</taxon>
        <taxon>Bacillati</taxon>
        <taxon>Bacillota</taxon>
        <taxon>Bacilli</taxon>
        <taxon>Bacillales</taxon>
        <taxon>Staphylococcaceae</taxon>
        <taxon>Macrococcus</taxon>
    </lineage>
</organism>
<evidence type="ECO:0000313" key="9">
    <source>
        <dbReference type="Proteomes" id="UP000295310"/>
    </source>
</evidence>
<evidence type="ECO:0000256" key="5">
    <source>
        <dbReference type="ARBA" id="ARBA00023002"/>
    </source>
</evidence>
<dbReference type="Proteomes" id="UP000295310">
    <property type="component" value="Unassembled WGS sequence"/>
</dbReference>
<keyword evidence="3" id="KW-0285">Flavoprotein</keyword>
<accession>A0A4R6BBM9</accession>
<dbReference type="PRINTS" id="PR00411">
    <property type="entry name" value="PNDRDTASEI"/>
</dbReference>
<sequence>MKTKNIVIIGSVAAGTSVAAKARRNDETSHIIVFDKDTDISYSVCGIPYYIGGEIAEIDELTPRDAKWFKDRFNIDIHTSHEVLAIDKDKKMIEVKNLLTGDTFNQSYDELVLATGSRPRSIPQIDDQAYHNVFQVKTINDAKLIHHYIEVNNVKEITIVGGGFIGLEMLEQLAAYRVRLIQRSALMSQLDEDMSFMIEDYLADKAELHTYSEIAAVQSDCEKVTGIELTDGSVFATDLVILAVGVVPNTELASNIGVMTGMTGAVKINERLETNVPHIYAVGDVAEAFHVHTKAPMYRPLGSTANKMGRIVGDRLTGGDLTFRGILGTGIVRVFDMTIAQTGYTEKEALAAGVTVDVIHNIKPNRPEYMKGREMTIKAVIDRDSEKIIGAQIIGYEGVDKRIDVLATAITFGAKAEDLFHLDLAYTPAFSTTKDPVIYTGMISHNITRGRKIMTPEQLLKRIADHTITVLDVRSPKQYEQAHVRTAINVPLQQLRHYAEQMDKSKPVVTYCNKGTTGNAAQNILINLGFNEVYNLSGGNTNYQRYMKMSERKERIR</sequence>
<dbReference type="InterPro" id="IPR050260">
    <property type="entry name" value="FAD-bd_OxRdtase"/>
</dbReference>
<dbReference type="Gene3D" id="3.40.250.10">
    <property type="entry name" value="Rhodanese-like domain"/>
    <property type="match status" value="1"/>
</dbReference>
<dbReference type="InterPro" id="IPR001763">
    <property type="entry name" value="Rhodanese-like_dom"/>
</dbReference>
<dbReference type="OrthoDB" id="9802028at2"/>
<evidence type="ECO:0000256" key="6">
    <source>
        <dbReference type="ARBA" id="ARBA00023284"/>
    </source>
</evidence>
<evidence type="ECO:0000256" key="3">
    <source>
        <dbReference type="ARBA" id="ARBA00022630"/>
    </source>
</evidence>
<evidence type="ECO:0000256" key="2">
    <source>
        <dbReference type="ARBA" id="ARBA00009130"/>
    </source>
</evidence>
<dbReference type="RefSeq" id="WP_133432472.1">
    <property type="nucleotide sequence ID" value="NZ_CP092179.1"/>
</dbReference>
<feature type="domain" description="Rhodanese" evidence="7">
    <location>
        <begin position="464"/>
        <end position="552"/>
    </location>
</feature>
<dbReference type="SMART" id="SM00450">
    <property type="entry name" value="RHOD"/>
    <property type="match status" value="1"/>
</dbReference>
<keyword evidence="5" id="KW-0560">Oxidoreductase</keyword>
<dbReference type="InterPro" id="IPR004099">
    <property type="entry name" value="Pyr_nucl-diS_OxRdtase_dimer"/>
</dbReference>
<dbReference type="PRINTS" id="PR00368">
    <property type="entry name" value="FADPNR"/>
</dbReference>
<dbReference type="Gene3D" id="3.50.50.60">
    <property type="entry name" value="FAD/NAD(P)-binding domain"/>
    <property type="match status" value="2"/>
</dbReference>
<dbReference type="GO" id="GO:0016491">
    <property type="term" value="F:oxidoreductase activity"/>
    <property type="evidence" value="ECO:0007669"/>
    <property type="project" value="UniProtKB-KW"/>
</dbReference>
<keyword evidence="9" id="KW-1185">Reference proteome</keyword>
<dbReference type="InterPro" id="IPR036873">
    <property type="entry name" value="Rhodanese-like_dom_sf"/>
</dbReference>
<dbReference type="PROSITE" id="PS50206">
    <property type="entry name" value="RHODANESE_3"/>
    <property type="match status" value="1"/>
</dbReference>
<comment type="similarity">
    <text evidence="2">Belongs to the class-III pyridine nucleotide-disulfide oxidoreductase family.</text>
</comment>
<dbReference type="AlphaFoldDB" id="A0A4R6BBM9"/>
<evidence type="ECO:0000313" key="8">
    <source>
        <dbReference type="EMBL" id="TDL95242.1"/>
    </source>
</evidence>
<dbReference type="SUPFAM" id="SSF55424">
    <property type="entry name" value="FAD/NAD-linked reductases, dimerisation (C-terminal) domain"/>
    <property type="match status" value="1"/>
</dbReference>
<proteinExistence type="inferred from homology"/>
<dbReference type="PANTHER" id="PTHR43429">
    <property type="entry name" value="PYRIDINE NUCLEOTIDE-DISULFIDE OXIDOREDUCTASE DOMAIN-CONTAINING"/>
    <property type="match status" value="1"/>
</dbReference>
<keyword evidence="4" id="KW-0274">FAD</keyword>
<reference evidence="8 9" key="1">
    <citation type="submission" date="2019-01" db="EMBL/GenBank/DDBJ databases">
        <title>Draft genome sequences of the type strains of six Macrococcus species.</title>
        <authorList>
            <person name="Mazhar S."/>
            <person name="Altermann E."/>
            <person name="Hill C."/>
            <person name="Mcauliffe O."/>
        </authorList>
    </citation>
    <scope>NUCLEOTIDE SEQUENCE [LARGE SCALE GENOMIC DNA]</scope>
    <source>
        <strain evidence="8 9">CCM4811</strain>
    </source>
</reference>
<dbReference type="Pfam" id="PF07992">
    <property type="entry name" value="Pyr_redox_2"/>
    <property type="match status" value="1"/>
</dbReference>
<evidence type="ECO:0000259" key="7">
    <source>
        <dbReference type="PROSITE" id="PS50206"/>
    </source>
</evidence>
<dbReference type="EMBL" id="SCWA01000016">
    <property type="protein sequence ID" value="TDL95242.1"/>
    <property type="molecule type" value="Genomic_DNA"/>
</dbReference>